<evidence type="ECO:0000259" key="4">
    <source>
        <dbReference type="PROSITE" id="PS50943"/>
    </source>
</evidence>
<dbReference type="SUPFAM" id="SSF54631">
    <property type="entry name" value="CBS-domain pair"/>
    <property type="match status" value="1"/>
</dbReference>
<dbReference type="RefSeq" id="WP_197706581.1">
    <property type="nucleotide sequence ID" value="NZ_LT981265.1"/>
</dbReference>
<dbReference type="KEGG" id="ncv:NCAV_1170"/>
<dbReference type="SMART" id="SM00530">
    <property type="entry name" value="HTH_XRE"/>
    <property type="match status" value="1"/>
</dbReference>
<organism evidence="6 7">
    <name type="scientific">Candidatus Nitrosocaldus cavascurensis</name>
    <dbReference type="NCBI Taxonomy" id="2058097"/>
    <lineage>
        <taxon>Archaea</taxon>
        <taxon>Nitrososphaerota</taxon>
        <taxon>Nitrososphaeria</taxon>
        <taxon>Candidatus Nitrosocaldales</taxon>
        <taxon>Candidatus Nitrosocaldaceae</taxon>
        <taxon>Candidatus Nitrosocaldus</taxon>
    </lineage>
</organism>
<feature type="domain" description="HTH cro/C1-type" evidence="4">
    <location>
        <begin position="8"/>
        <end position="61"/>
    </location>
</feature>
<dbReference type="CDD" id="cd00093">
    <property type="entry name" value="HTH_XRE"/>
    <property type="match status" value="1"/>
</dbReference>
<evidence type="ECO:0000256" key="3">
    <source>
        <dbReference type="SAM" id="MobiDB-lite"/>
    </source>
</evidence>
<dbReference type="Gene3D" id="3.10.580.10">
    <property type="entry name" value="CBS-domain"/>
    <property type="match status" value="1"/>
</dbReference>
<evidence type="ECO:0000313" key="7">
    <source>
        <dbReference type="Proteomes" id="UP000236248"/>
    </source>
</evidence>
<dbReference type="InterPro" id="IPR001387">
    <property type="entry name" value="Cro/C1-type_HTH"/>
</dbReference>
<dbReference type="PANTHER" id="PTHR43080">
    <property type="entry name" value="CBS DOMAIN-CONTAINING PROTEIN CBSX3, MITOCHONDRIAL"/>
    <property type="match status" value="1"/>
</dbReference>
<dbReference type="Gene3D" id="1.10.260.40">
    <property type="entry name" value="lambda repressor-like DNA-binding domains"/>
    <property type="match status" value="1"/>
</dbReference>
<dbReference type="SMART" id="SM00116">
    <property type="entry name" value="CBS"/>
    <property type="match status" value="2"/>
</dbReference>
<sequence>MLPRLEYIKQARIRLGLTQRRLAMLAGVSTSMINQIESGRCKPSYDTAKRIFEILNSLEDRSSPKIVEICSKEIISVSVDDTLQDAIELMRKHSFSQLPVFADSKPVGMISEEGIVKYMMVKNDGDVDNGNDGGMVRSAGTEPSKASTPASKKGRSKRSKSLHECRVGEIMEPAPPIVDASTPAKAIIPLIRFSKCVLVGEKGNIVGIVTVADMFKLLT</sequence>
<dbReference type="InterPro" id="IPR051257">
    <property type="entry name" value="Diverse_CBS-Domain"/>
</dbReference>
<dbReference type="SUPFAM" id="SSF47413">
    <property type="entry name" value="lambda repressor-like DNA-binding domains"/>
    <property type="match status" value="1"/>
</dbReference>
<feature type="region of interest" description="Disordered" evidence="3">
    <location>
        <begin position="127"/>
        <end position="164"/>
    </location>
</feature>
<proteinExistence type="predicted"/>
<dbReference type="EMBL" id="LT981265">
    <property type="protein sequence ID" value="SPC34337.1"/>
    <property type="molecule type" value="Genomic_DNA"/>
</dbReference>
<keyword evidence="7" id="KW-1185">Reference proteome</keyword>
<dbReference type="Pfam" id="PF01381">
    <property type="entry name" value="HTH_3"/>
    <property type="match status" value="1"/>
</dbReference>
<dbReference type="InterPro" id="IPR000644">
    <property type="entry name" value="CBS_dom"/>
</dbReference>
<evidence type="ECO:0000256" key="1">
    <source>
        <dbReference type="ARBA" id="ARBA00023122"/>
    </source>
</evidence>
<dbReference type="Proteomes" id="UP000236248">
    <property type="component" value="Chromosome NCAV"/>
</dbReference>
<dbReference type="InterPro" id="IPR046342">
    <property type="entry name" value="CBS_dom_sf"/>
</dbReference>
<accession>A0A2K5ARS8</accession>
<dbReference type="AlphaFoldDB" id="A0A2K5ARS8"/>
<feature type="domain" description="CBS" evidence="5">
    <location>
        <begin position="70"/>
        <end position="127"/>
    </location>
</feature>
<dbReference type="InterPro" id="IPR017158">
    <property type="entry name" value="Tscrpt-reg_CBS-contain_prd"/>
</dbReference>
<evidence type="ECO:0000313" key="6">
    <source>
        <dbReference type="EMBL" id="SPC34337.1"/>
    </source>
</evidence>
<dbReference type="PANTHER" id="PTHR43080:SF4">
    <property type="entry name" value="CRO-LIKE PROTEIN"/>
    <property type="match status" value="1"/>
</dbReference>
<keyword evidence="1 2" id="KW-0129">CBS domain</keyword>
<dbReference type="InterPro" id="IPR010982">
    <property type="entry name" value="Lambda_DNA-bd_dom_sf"/>
</dbReference>
<dbReference type="GeneID" id="60510637"/>
<dbReference type="PROSITE" id="PS51371">
    <property type="entry name" value="CBS"/>
    <property type="match status" value="1"/>
</dbReference>
<dbReference type="PIRSF" id="PIRSF037253">
    <property type="entry name" value="HTH_CBS_prd"/>
    <property type="match status" value="1"/>
</dbReference>
<gene>
    <name evidence="6" type="ORF">NCAV_1170</name>
</gene>
<reference evidence="7" key="1">
    <citation type="submission" date="2018-01" db="EMBL/GenBank/DDBJ databases">
        <authorList>
            <person name="Kerou L M."/>
        </authorList>
    </citation>
    <scope>NUCLEOTIDE SEQUENCE [LARGE SCALE GENOMIC DNA]</scope>
    <source>
        <strain evidence="7">SCU2</strain>
    </source>
</reference>
<name>A0A2K5ARS8_9ARCH</name>
<evidence type="ECO:0000259" key="5">
    <source>
        <dbReference type="PROSITE" id="PS51371"/>
    </source>
</evidence>
<evidence type="ECO:0000256" key="2">
    <source>
        <dbReference type="PROSITE-ProRule" id="PRU00703"/>
    </source>
</evidence>
<dbReference type="Pfam" id="PF00571">
    <property type="entry name" value="CBS"/>
    <property type="match status" value="2"/>
</dbReference>
<dbReference type="PROSITE" id="PS50943">
    <property type="entry name" value="HTH_CROC1"/>
    <property type="match status" value="1"/>
</dbReference>
<protein>
    <submittedName>
        <fullName evidence="6">Predicted transcriptional regulator with C-terminal CBS domains</fullName>
    </submittedName>
</protein>
<dbReference type="GO" id="GO:0003677">
    <property type="term" value="F:DNA binding"/>
    <property type="evidence" value="ECO:0007669"/>
    <property type="project" value="InterPro"/>
</dbReference>